<evidence type="ECO:0000313" key="3">
    <source>
        <dbReference type="Proteomes" id="UP000095042"/>
    </source>
</evidence>
<dbReference type="OrthoDB" id="8452009at2"/>
<accession>A0A1E3WD44</accession>
<protein>
    <submittedName>
        <fullName evidence="2">Uncharacterized protein</fullName>
    </submittedName>
</protein>
<keyword evidence="3" id="KW-1185">Reference proteome</keyword>
<name>A0A1E3WD44_9HYPH</name>
<feature type="chain" id="PRO_5009139230" evidence="1">
    <location>
        <begin position="21"/>
        <end position="71"/>
    </location>
</feature>
<reference evidence="2 3" key="1">
    <citation type="journal article" date="2016" name="Environ. Microbiol.">
        <title>New Methyloceanibacter diversity from North Sea sediments includes methanotroph containing solely the soluble methane monooxygenase.</title>
        <authorList>
            <person name="Vekeman B."/>
            <person name="Kerckhof F.M."/>
            <person name="Cremers G."/>
            <person name="de Vos P."/>
            <person name="Vandamme P."/>
            <person name="Boon N."/>
            <person name="Op den Camp H.J."/>
            <person name="Heylen K."/>
        </authorList>
    </citation>
    <scope>NUCLEOTIDE SEQUENCE [LARGE SCALE GENOMIC DNA]</scope>
    <source>
        <strain evidence="2 3">R-67177</strain>
    </source>
</reference>
<organism evidence="2 3">
    <name type="scientific">Methyloceanibacter marginalis</name>
    <dbReference type="NCBI Taxonomy" id="1774971"/>
    <lineage>
        <taxon>Bacteria</taxon>
        <taxon>Pseudomonadati</taxon>
        <taxon>Pseudomonadota</taxon>
        <taxon>Alphaproteobacteria</taxon>
        <taxon>Hyphomicrobiales</taxon>
        <taxon>Hyphomicrobiaceae</taxon>
        <taxon>Methyloceanibacter</taxon>
    </lineage>
</organism>
<sequence>MKKYLLAAMLIGAFAVPAYAAEFHVMFDKTTKKCSVSKTAPSETEKFSMMGIYGSEADAMMAMKGMTKCKG</sequence>
<gene>
    <name evidence="2" type="ORF">AUC71_08220</name>
</gene>
<comment type="caution">
    <text evidence="2">The sequence shown here is derived from an EMBL/GenBank/DDBJ whole genome shotgun (WGS) entry which is preliminary data.</text>
</comment>
<dbReference type="EMBL" id="LPWD01000062">
    <property type="protein sequence ID" value="ODS03701.1"/>
    <property type="molecule type" value="Genomic_DNA"/>
</dbReference>
<keyword evidence="1" id="KW-0732">Signal</keyword>
<feature type="signal peptide" evidence="1">
    <location>
        <begin position="1"/>
        <end position="20"/>
    </location>
</feature>
<evidence type="ECO:0000313" key="2">
    <source>
        <dbReference type="EMBL" id="ODS03701.1"/>
    </source>
</evidence>
<proteinExistence type="predicted"/>
<dbReference type="AlphaFoldDB" id="A0A1E3WD44"/>
<dbReference type="RefSeq" id="WP_069623106.1">
    <property type="nucleotide sequence ID" value="NZ_LPWD01000062.1"/>
</dbReference>
<dbReference type="Proteomes" id="UP000095042">
    <property type="component" value="Unassembled WGS sequence"/>
</dbReference>
<evidence type="ECO:0000256" key="1">
    <source>
        <dbReference type="SAM" id="SignalP"/>
    </source>
</evidence>